<proteinExistence type="predicted"/>
<comment type="caution">
    <text evidence="1">The sequence shown here is derived from an EMBL/GenBank/DDBJ whole genome shotgun (WGS) entry which is preliminary data.</text>
</comment>
<dbReference type="EMBL" id="CAJVPM010036886">
    <property type="protein sequence ID" value="CAG8693965.1"/>
    <property type="molecule type" value="Genomic_DNA"/>
</dbReference>
<sequence length="84" mass="9958">HYIIFEQINNAITSTNERTDELENLLRKSRKEKAKLENKVAALKIDLDIKEEELNQETSRVDKFEKLLENEQNEGKILRSMLQE</sequence>
<evidence type="ECO:0000313" key="1">
    <source>
        <dbReference type="EMBL" id="CAG8693965.1"/>
    </source>
</evidence>
<organism evidence="1 2">
    <name type="scientific">Scutellospora calospora</name>
    <dbReference type="NCBI Taxonomy" id="85575"/>
    <lineage>
        <taxon>Eukaryota</taxon>
        <taxon>Fungi</taxon>
        <taxon>Fungi incertae sedis</taxon>
        <taxon>Mucoromycota</taxon>
        <taxon>Glomeromycotina</taxon>
        <taxon>Glomeromycetes</taxon>
        <taxon>Diversisporales</taxon>
        <taxon>Gigasporaceae</taxon>
        <taxon>Scutellospora</taxon>
    </lineage>
</organism>
<accession>A0ACA9PBL5</accession>
<feature type="non-terminal residue" evidence="1">
    <location>
        <position position="1"/>
    </location>
</feature>
<reference evidence="1" key="1">
    <citation type="submission" date="2021-06" db="EMBL/GenBank/DDBJ databases">
        <authorList>
            <person name="Kallberg Y."/>
            <person name="Tangrot J."/>
            <person name="Rosling A."/>
        </authorList>
    </citation>
    <scope>NUCLEOTIDE SEQUENCE</scope>
    <source>
        <strain evidence="1">AU212A</strain>
    </source>
</reference>
<protein>
    <submittedName>
        <fullName evidence="1">2455_t:CDS:1</fullName>
    </submittedName>
</protein>
<keyword evidence="2" id="KW-1185">Reference proteome</keyword>
<evidence type="ECO:0000313" key="2">
    <source>
        <dbReference type="Proteomes" id="UP000789860"/>
    </source>
</evidence>
<gene>
    <name evidence="1" type="ORF">SCALOS_LOCUS10243</name>
</gene>
<feature type="non-terminal residue" evidence="1">
    <location>
        <position position="84"/>
    </location>
</feature>
<dbReference type="Proteomes" id="UP000789860">
    <property type="component" value="Unassembled WGS sequence"/>
</dbReference>
<name>A0ACA9PBL5_9GLOM</name>